<reference evidence="1" key="1">
    <citation type="submission" date="2018-06" db="EMBL/GenBank/DDBJ databases">
        <authorList>
            <person name="Zhirakovskaya E."/>
        </authorList>
    </citation>
    <scope>NUCLEOTIDE SEQUENCE</scope>
</reference>
<name>A0A3B0RLK2_9ZZZZ</name>
<gene>
    <name evidence="1" type="ORF">MNBD_BACTEROID02-377</name>
</gene>
<dbReference type="AlphaFoldDB" id="A0A3B0RLK2"/>
<protein>
    <submittedName>
        <fullName evidence="1">Uncharacterized protein</fullName>
    </submittedName>
</protein>
<evidence type="ECO:0000313" key="1">
    <source>
        <dbReference type="EMBL" id="VAV85403.1"/>
    </source>
</evidence>
<sequence>MKKLILLIAIALFAFSYHVEAQNCNQGKKLAENMWERWGPWQPNISLIPFKNEVSALKNVWNWISSNGIATVGPRFLEIDGGNKQGTILGQTKRTFVTPPSFNNTVEITINKYDGRAETGVVICVQGRDGITRQKANYTFQNSRNGRVKKFTLEHVKGRIIIIAMKNKSVANKFKYRINAK</sequence>
<dbReference type="EMBL" id="UOEB01000221">
    <property type="protein sequence ID" value="VAV85403.1"/>
    <property type="molecule type" value="Genomic_DNA"/>
</dbReference>
<proteinExistence type="predicted"/>
<accession>A0A3B0RLK2</accession>
<organism evidence="1">
    <name type="scientific">hydrothermal vent metagenome</name>
    <dbReference type="NCBI Taxonomy" id="652676"/>
    <lineage>
        <taxon>unclassified sequences</taxon>
        <taxon>metagenomes</taxon>
        <taxon>ecological metagenomes</taxon>
    </lineage>
</organism>